<protein>
    <recommendedName>
        <fullName evidence="5">DUF5666 domain-containing protein</fullName>
    </recommendedName>
</protein>
<dbReference type="EMBL" id="BONY01000006">
    <property type="protein sequence ID" value="GIH03118.1"/>
    <property type="molecule type" value="Genomic_DNA"/>
</dbReference>
<name>A0A8J3VEL5_9ACTN</name>
<keyword evidence="2" id="KW-0732">Signal</keyword>
<feature type="chain" id="PRO_5035253703" description="DUF5666 domain-containing protein" evidence="2">
    <location>
        <begin position="26"/>
        <end position="136"/>
    </location>
</feature>
<feature type="signal peptide" evidence="2">
    <location>
        <begin position="1"/>
        <end position="25"/>
    </location>
</feature>
<evidence type="ECO:0000313" key="3">
    <source>
        <dbReference type="EMBL" id="GIH03118.1"/>
    </source>
</evidence>
<evidence type="ECO:0000256" key="2">
    <source>
        <dbReference type="SAM" id="SignalP"/>
    </source>
</evidence>
<gene>
    <name evidence="3" type="ORF">Rhe02_11850</name>
</gene>
<reference evidence="3" key="1">
    <citation type="submission" date="2021-01" db="EMBL/GenBank/DDBJ databases">
        <title>Whole genome shotgun sequence of Rhizocola hellebori NBRC 109834.</title>
        <authorList>
            <person name="Komaki H."/>
            <person name="Tamura T."/>
        </authorList>
    </citation>
    <scope>NUCLEOTIDE SEQUENCE</scope>
    <source>
        <strain evidence="3">NBRC 109834</strain>
    </source>
</reference>
<feature type="compositionally biased region" description="Polar residues" evidence="1">
    <location>
        <begin position="27"/>
        <end position="45"/>
    </location>
</feature>
<accession>A0A8J3VEL5</accession>
<comment type="caution">
    <text evidence="3">The sequence shown here is derived from an EMBL/GenBank/DDBJ whole genome shotgun (WGS) entry which is preliminary data.</text>
</comment>
<feature type="region of interest" description="Disordered" evidence="1">
    <location>
        <begin position="26"/>
        <end position="64"/>
    </location>
</feature>
<feature type="compositionally biased region" description="Polar residues" evidence="1">
    <location>
        <begin position="54"/>
        <end position="64"/>
    </location>
</feature>
<dbReference type="Proteomes" id="UP000612899">
    <property type="component" value="Unassembled WGS sequence"/>
</dbReference>
<dbReference type="AlphaFoldDB" id="A0A8J3VEL5"/>
<evidence type="ECO:0008006" key="5">
    <source>
        <dbReference type="Google" id="ProtNLM"/>
    </source>
</evidence>
<dbReference type="RefSeq" id="WP_203907047.1">
    <property type="nucleotide sequence ID" value="NZ_BONY01000006.1"/>
</dbReference>
<keyword evidence="4" id="KW-1185">Reference proteome</keyword>
<dbReference type="PROSITE" id="PS51257">
    <property type="entry name" value="PROKAR_LIPOPROTEIN"/>
    <property type="match status" value="1"/>
</dbReference>
<organism evidence="3 4">
    <name type="scientific">Rhizocola hellebori</name>
    <dbReference type="NCBI Taxonomy" id="1392758"/>
    <lineage>
        <taxon>Bacteria</taxon>
        <taxon>Bacillati</taxon>
        <taxon>Actinomycetota</taxon>
        <taxon>Actinomycetes</taxon>
        <taxon>Micromonosporales</taxon>
        <taxon>Micromonosporaceae</taxon>
        <taxon>Rhizocola</taxon>
    </lineage>
</organism>
<evidence type="ECO:0000256" key="1">
    <source>
        <dbReference type="SAM" id="MobiDB-lite"/>
    </source>
</evidence>
<sequence length="136" mass="13993">MTRQLRFLIMGALVTGVFAAGCAQANPEGSTVTPDPSATSGSSATPKVPPLTATPLQPTKASTSEVTLTGMVERIDLEGGCTVLRADTNKTFELMGGDPNILKSGARVTVTGKIRTDLSTICQMGPVLEVTSSQPA</sequence>
<evidence type="ECO:0000313" key="4">
    <source>
        <dbReference type="Proteomes" id="UP000612899"/>
    </source>
</evidence>
<proteinExistence type="predicted"/>